<organism evidence="3 4">
    <name type="scientific">Noviherbaspirillum aridicola</name>
    <dbReference type="NCBI Taxonomy" id="2849687"/>
    <lineage>
        <taxon>Bacteria</taxon>
        <taxon>Pseudomonadati</taxon>
        <taxon>Pseudomonadota</taxon>
        <taxon>Betaproteobacteria</taxon>
        <taxon>Burkholderiales</taxon>
        <taxon>Oxalobacteraceae</taxon>
        <taxon>Noviherbaspirillum</taxon>
    </lineage>
</organism>
<proteinExistence type="predicted"/>
<dbReference type="RefSeq" id="WP_220809716.1">
    <property type="nucleotide sequence ID" value="NZ_BPMK01000016.1"/>
</dbReference>
<keyword evidence="2" id="KW-0732">Signal</keyword>
<feature type="signal peptide" evidence="2">
    <location>
        <begin position="1"/>
        <end position="19"/>
    </location>
</feature>
<gene>
    <name evidence="3" type="ORF">NCCP691_33080</name>
</gene>
<accession>A0ABQ4Q7U5</accession>
<evidence type="ECO:0000313" key="3">
    <source>
        <dbReference type="EMBL" id="GIZ53294.1"/>
    </source>
</evidence>
<protein>
    <submittedName>
        <fullName evidence="3">Uncharacterized protein</fullName>
    </submittedName>
</protein>
<evidence type="ECO:0000256" key="2">
    <source>
        <dbReference type="SAM" id="SignalP"/>
    </source>
</evidence>
<comment type="caution">
    <text evidence="3">The sequence shown here is derived from an EMBL/GenBank/DDBJ whole genome shotgun (WGS) entry which is preliminary data.</text>
</comment>
<reference evidence="3 4" key="1">
    <citation type="journal article" date="2022" name="Int. J. Syst. Evol. Microbiol.">
        <title>Noviherbaspirillum aridicola sp. nov., isolated from an arid soil in Pakistan.</title>
        <authorList>
            <person name="Khan I.U."/>
            <person name="Saqib M."/>
            <person name="Amin A."/>
            <person name="Hussain F."/>
            <person name="Li L."/>
            <person name="Liu Y.H."/>
            <person name="Fang B.Z."/>
            <person name="Ahmed I."/>
            <person name="Li W.J."/>
        </authorList>
    </citation>
    <scope>NUCLEOTIDE SEQUENCE [LARGE SCALE GENOMIC DNA]</scope>
    <source>
        <strain evidence="3 4">NCCP-691</strain>
    </source>
</reference>
<name>A0ABQ4Q7U5_9BURK</name>
<dbReference type="EMBL" id="BPMK01000016">
    <property type="protein sequence ID" value="GIZ53294.1"/>
    <property type="molecule type" value="Genomic_DNA"/>
</dbReference>
<feature type="chain" id="PRO_5045163154" evidence="2">
    <location>
        <begin position="20"/>
        <end position="121"/>
    </location>
</feature>
<keyword evidence="4" id="KW-1185">Reference proteome</keyword>
<sequence length="121" mass="13194">MRKLLCLFLLVLLPMHAFAMQGGWYWSGKAAYSIAHEIDHLIGAAHHHDDHHGSGAVHYDDSEASAEHLSDHAAAHGCAAIPPSVTPLIAARATRTTEIQPQHYIPDPFPQRLQRPPASLG</sequence>
<dbReference type="Proteomes" id="UP000887222">
    <property type="component" value="Unassembled WGS sequence"/>
</dbReference>
<evidence type="ECO:0000313" key="4">
    <source>
        <dbReference type="Proteomes" id="UP000887222"/>
    </source>
</evidence>
<feature type="region of interest" description="Disordered" evidence="1">
    <location>
        <begin position="98"/>
        <end position="121"/>
    </location>
</feature>
<evidence type="ECO:0000256" key="1">
    <source>
        <dbReference type="SAM" id="MobiDB-lite"/>
    </source>
</evidence>